<organism evidence="1 2">
    <name type="scientific">Pseudozyma antarctica</name>
    <name type="common">Yeast</name>
    <name type="synonym">Candida antarctica</name>
    <dbReference type="NCBI Taxonomy" id="84753"/>
    <lineage>
        <taxon>Eukaryota</taxon>
        <taxon>Fungi</taxon>
        <taxon>Dikarya</taxon>
        <taxon>Basidiomycota</taxon>
        <taxon>Ustilaginomycotina</taxon>
        <taxon>Ustilaginomycetes</taxon>
        <taxon>Ustilaginales</taxon>
        <taxon>Ustilaginaceae</taxon>
        <taxon>Moesziomyces</taxon>
    </lineage>
</organism>
<accession>A0A5C3FVY4</accession>
<protein>
    <submittedName>
        <fullName evidence="1">Uncharacterized protein</fullName>
    </submittedName>
</protein>
<keyword evidence="2" id="KW-1185">Reference proteome</keyword>
<dbReference type="EMBL" id="OOIQ01000018">
    <property type="protein sequence ID" value="SPO48396.1"/>
    <property type="molecule type" value="Genomic_DNA"/>
</dbReference>
<sequence>MPALVGNDEDLQFFSNNNAFDAVAQYALVDQSQESWELFGQSNHDYFLGVFRPLHDSHILTSGVGGDEQPPISHPGGMAKISHPAATLLLASYRFVRI</sequence>
<dbReference type="Proteomes" id="UP000325008">
    <property type="component" value="Unassembled WGS sequence"/>
</dbReference>
<evidence type="ECO:0000313" key="2">
    <source>
        <dbReference type="Proteomes" id="UP000325008"/>
    </source>
</evidence>
<gene>
    <name evidence="1" type="ORF">PSANT_06085</name>
</gene>
<proteinExistence type="predicted"/>
<dbReference type="AlphaFoldDB" id="A0A5C3FVY4"/>
<name>A0A5C3FVY4_PSEA2</name>
<evidence type="ECO:0000313" key="1">
    <source>
        <dbReference type="EMBL" id="SPO48396.1"/>
    </source>
</evidence>
<comment type="caution">
    <text evidence="1">The sequence shown here is derived from an EMBL/GenBank/DDBJ whole genome shotgun (WGS) entry which is preliminary data.</text>
</comment>
<reference evidence="1" key="1">
    <citation type="submission" date="2018-03" db="EMBL/GenBank/DDBJ databases">
        <authorList>
            <person name="Guldener U."/>
        </authorList>
    </citation>
    <scope>NUCLEOTIDE SEQUENCE [LARGE SCALE GENOMIC DNA]</scope>
    <source>
        <strain evidence="1">ATCC34888</strain>
    </source>
</reference>